<dbReference type="KEGG" id="smax:FJR03_10975"/>
<evidence type="ECO:0000313" key="2">
    <source>
        <dbReference type="Proteomes" id="UP000593910"/>
    </source>
</evidence>
<accession>A0A7M1AXQ9</accession>
<keyword evidence="2" id="KW-1185">Reference proteome</keyword>
<organism evidence="1 2">
    <name type="scientific">Sulfurimonas marina</name>
    <dbReference type="NCBI Taxonomy" id="2590551"/>
    <lineage>
        <taxon>Bacteria</taxon>
        <taxon>Pseudomonadati</taxon>
        <taxon>Campylobacterota</taxon>
        <taxon>Epsilonproteobacteria</taxon>
        <taxon>Campylobacterales</taxon>
        <taxon>Sulfurimonadaceae</taxon>
        <taxon>Sulfurimonas</taxon>
    </lineage>
</organism>
<reference evidence="1 2" key="1">
    <citation type="submission" date="2019-06" db="EMBL/GenBank/DDBJ databases">
        <title>Sulfurimonas gotlandica sp. nov., a chemoautotrophic and psychrotolerant epsilonproteobacterium isolated from a pelagic redoxcline, and an emended description of the genus Sulfurimonas.</title>
        <authorList>
            <person name="Wang S."/>
            <person name="Jiang L."/>
            <person name="Shao Z."/>
        </authorList>
    </citation>
    <scope>NUCLEOTIDE SEQUENCE [LARGE SCALE GENOMIC DNA]</scope>
    <source>
        <strain evidence="1 2">B2</strain>
    </source>
</reference>
<evidence type="ECO:0000313" key="1">
    <source>
        <dbReference type="EMBL" id="QOP42230.1"/>
    </source>
</evidence>
<dbReference type="RefSeq" id="WP_193113551.1">
    <property type="nucleotide sequence ID" value="NZ_CP041165.1"/>
</dbReference>
<dbReference type="Proteomes" id="UP000593910">
    <property type="component" value="Chromosome"/>
</dbReference>
<proteinExistence type="predicted"/>
<protein>
    <submittedName>
        <fullName evidence="1">Uncharacterized protein</fullName>
    </submittedName>
</protein>
<name>A0A7M1AXQ9_9BACT</name>
<dbReference type="EMBL" id="CP041165">
    <property type="protein sequence ID" value="QOP42230.1"/>
    <property type="molecule type" value="Genomic_DNA"/>
</dbReference>
<dbReference type="AlphaFoldDB" id="A0A7M1AXQ9"/>
<gene>
    <name evidence="1" type="ORF">FJR03_10975</name>
</gene>
<sequence length="168" mass="19180">MCNFNNLNDDTKIVVSIFMKKAAENVGGINYLLSLIEAIRNKALPLSSTKMQIASNNSLIKWNKVIFKDKLDLLDKILVLHRESQNREFNLLDEPSQKKKKKVINLIKTLKPIEFVVTPQNPKDGGGFSFGVFDTIDFDNDLVKFNPIFLAIFFCSTEFTKKAIKYES</sequence>